<reference evidence="4" key="1">
    <citation type="journal article" date="2018" name="Nat. Microbiol.">
        <title>Leveraging single-cell genomics to expand the fungal tree of life.</title>
        <authorList>
            <person name="Ahrendt S.R."/>
            <person name="Quandt C.A."/>
            <person name="Ciobanu D."/>
            <person name="Clum A."/>
            <person name="Salamov A."/>
            <person name="Andreopoulos B."/>
            <person name="Cheng J.F."/>
            <person name="Woyke T."/>
            <person name="Pelin A."/>
            <person name="Henrissat B."/>
            <person name="Reynolds N.K."/>
            <person name="Benny G.L."/>
            <person name="Smith M.E."/>
            <person name="James T.Y."/>
            <person name="Grigoriev I.V."/>
        </authorList>
    </citation>
    <scope>NUCLEOTIDE SEQUENCE [LARGE SCALE GENOMIC DNA]</scope>
    <source>
        <strain evidence="4">RSA 468</strain>
    </source>
</reference>
<dbReference type="InterPro" id="IPR005135">
    <property type="entry name" value="Endo/exonuclease/phosphatase"/>
</dbReference>
<keyword evidence="4" id="KW-1185">Reference proteome</keyword>
<evidence type="ECO:0000259" key="2">
    <source>
        <dbReference type="Pfam" id="PF03372"/>
    </source>
</evidence>
<dbReference type="Pfam" id="PF03372">
    <property type="entry name" value="Exo_endo_phos"/>
    <property type="match status" value="1"/>
</dbReference>
<dbReference type="AlphaFoldDB" id="A0A4P9ZWS6"/>
<evidence type="ECO:0000256" key="1">
    <source>
        <dbReference type="SAM" id="MobiDB-lite"/>
    </source>
</evidence>
<dbReference type="InterPro" id="IPR050410">
    <property type="entry name" value="CCR4/nocturin_mRNA_transcr"/>
</dbReference>
<feature type="domain" description="Endonuclease/exonuclease/phosphatase" evidence="2">
    <location>
        <begin position="416"/>
        <end position="638"/>
    </location>
</feature>
<accession>A0A4P9ZWS6</accession>
<dbReference type="GO" id="GO:0004519">
    <property type="term" value="F:endonuclease activity"/>
    <property type="evidence" value="ECO:0007669"/>
    <property type="project" value="UniProtKB-KW"/>
</dbReference>
<feature type="region of interest" description="Disordered" evidence="1">
    <location>
        <begin position="1"/>
        <end position="59"/>
    </location>
</feature>
<feature type="compositionally biased region" description="Polar residues" evidence="1">
    <location>
        <begin position="1"/>
        <end position="17"/>
    </location>
</feature>
<feature type="compositionally biased region" description="Low complexity" evidence="1">
    <location>
        <begin position="42"/>
        <end position="59"/>
    </location>
</feature>
<name>A0A4P9ZWS6_9FUNG</name>
<dbReference type="GO" id="GO:0000175">
    <property type="term" value="F:3'-5'-RNA exonuclease activity"/>
    <property type="evidence" value="ECO:0007669"/>
    <property type="project" value="TreeGrafter"/>
</dbReference>
<proteinExistence type="predicted"/>
<dbReference type="SUPFAM" id="SSF56219">
    <property type="entry name" value="DNase I-like"/>
    <property type="match status" value="1"/>
</dbReference>
<dbReference type="Proteomes" id="UP000268162">
    <property type="component" value="Unassembled WGS sequence"/>
</dbReference>
<gene>
    <name evidence="3" type="ORF">BJ085DRAFT_33445</name>
</gene>
<keyword evidence="3" id="KW-0378">Hydrolase</keyword>
<dbReference type="STRING" id="215637.A0A4P9ZWS6"/>
<keyword evidence="3" id="KW-0255">Endonuclease</keyword>
<dbReference type="PANTHER" id="PTHR12121:SF100">
    <property type="entry name" value="POLY(A)-SPECIFIC RIBONUCLEASE"/>
    <property type="match status" value="1"/>
</dbReference>
<dbReference type="InterPro" id="IPR036691">
    <property type="entry name" value="Endo/exonu/phosph_ase_sf"/>
</dbReference>
<dbReference type="EMBL" id="ML002402">
    <property type="protein sequence ID" value="RKP38125.1"/>
    <property type="molecule type" value="Genomic_DNA"/>
</dbReference>
<sequence>MSAHQSAIITPRTSPDSAGQPWRSSRLLRHKSLLKPGPPAIDSQTLLSPDLSDSDSVSDVTLSEPVTPVVEVFPAGFSKLNQPPGLPLPSATSRQGKWDILADTKSSTFAFGSYVTSSPKTTVESLPSNIWNPSTVFKVPELLGESIAYTKTESSLLESSSYSNRSNRSMGQVDPGRLAEAVLGDFSSTSSPSPFGPALFRVNSQPLTATHSSFGGELFKPLGITRSSSHSMLDSEEYAPPGIRRVESMGPMGASGRTDPLLSTPGALNLHTQSFDHRLYPTSDAPSYFPVSHMPVNRLNDAASIYGRRPAVGFSCDRNMGFMPNRTAFSTCHRTPEIPLHPTFQNRNQAIVSGIARRVQGGPTVDCPIDFAKEWGVARRMVIRDAEMYGALHEMYLNRHIKPGFSQFNPRTFTTMSWNIAKNRETFGLGESNSRQTMDSSMGRESMLDMVGQMDADFLCLQEVPLQDFSAHYEPRLAQRGYAGVYQHPNKGVGQVHGCAIFYRPARFELTESYAIRFNEAAFGPRRMGPALVSVDVSSRFMPFHNIAIIAVFTNRQTNSRLRLVNTQLADNDIYPDVKLLQGAILVDHLTYRHEAKLSTIICGDFHSLPKSDVVRYLLAGRVSRNIFRNHDYGKYSAYPLKHPLRLRNAYHQSAMSYTYYNDQFAKLTSDYLLYTTPTLRMLAFYDAMPILHSFNPAPPSHSHMPLVALFEEKPNVTLAA</sequence>
<dbReference type="Gene3D" id="3.60.10.10">
    <property type="entry name" value="Endonuclease/exonuclease/phosphatase"/>
    <property type="match status" value="1"/>
</dbReference>
<evidence type="ECO:0000313" key="4">
    <source>
        <dbReference type="Proteomes" id="UP000268162"/>
    </source>
</evidence>
<dbReference type="PANTHER" id="PTHR12121">
    <property type="entry name" value="CARBON CATABOLITE REPRESSOR PROTEIN 4"/>
    <property type="match status" value="1"/>
</dbReference>
<protein>
    <submittedName>
        <fullName evidence="3">Endonuclease/exonuclease/phosphatase</fullName>
    </submittedName>
</protein>
<organism evidence="3 4">
    <name type="scientific">Dimargaris cristalligena</name>
    <dbReference type="NCBI Taxonomy" id="215637"/>
    <lineage>
        <taxon>Eukaryota</taxon>
        <taxon>Fungi</taxon>
        <taxon>Fungi incertae sedis</taxon>
        <taxon>Zoopagomycota</taxon>
        <taxon>Kickxellomycotina</taxon>
        <taxon>Dimargaritomycetes</taxon>
        <taxon>Dimargaritales</taxon>
        <taxon>Dimargaritaceae</taxon>
        <taxon>Dimargaris</taxon>
    </lineage>
</organism>
<keyword evidence="3" id="KW-0269">Exonuclease</keyword>
<evidence type="ECO:0000313" key="3">
    <source>
        <dbReference type="EMBL" id="RKP38125.1"/>
    </source>
</evidence>
<keyword evidence="3" id="KW-0540">Nuclease</keyword>